<name>A0A8S1M2Z8_9CILI</name>
<dbReference type="Proteomes" id="UP000692954">
    <property type="component" value="Unassembled WGS sequence"/>
</dbReference>
<dbReference type="OrthoDB" id="311214at2759"/>
<reference evidence="2" key="1">
    <citation type="submission" date="2021-01" db="EMBL/GenBank/DDBJ databases">
        <authorList>
            <consortium name="Genoscope - CEA"/>
            <person name="William W."/>
        </authorList>
    </citation>
    <scope>NUCLEOTIDE SEQUENCE</scope>
</reference>
<organism evidence="2 3">
    <name type="scientific">Paramecium sonneborni</name>
    <dbReference type="NCBI Taxonomy" id="65129"/>
    <lineage>
        <taxon>Eukaryota</taxon>
        <taxon>Sar</taxon>
        <taxon>Alveolata</taxon>
        <taxon>Ciliophora</taxon>
        <taxon>Intramacronucleata</taxon>
        <taxon>Oligohymenophorea</taxon>
        <taxon>Peniculida</taxon>
        <taxon>Parameciidae</taxon>
        <taxon>Paramecium</taxon>
    </lineage>
</organism>
<feature type="region of interest" description="Disordered" evidence="1">
    <location>
        <begin position="17"/>
        <end position="48"/>
    </location>
</feature>
<feature type="compositionally biased region" description="Polar residues" evidence="1">
    <location>
        <begin position="21"/>
        <end position="34"/>
    </location>
</feature>
<accession>A0A8S1M2Z8</accession>
<dbReference type="AlphaFoldDB" id="A0A8S1M2Z8"/>
<dbReference type="EMBL" id="CAJJDN010000029">
    <property type="protein sequence ID" value="CAD8072173.1"/>
    <property type="molecule type" value="Genomic_DNA"/>
</dbReference>
<keyword evidence="3" id="KW-1185">Reference proteome</keyword>
<evidence type="ECO:0000313" key="2">
    <source>
        <dbReference type="EMBL" id="CAD8072173.1"/>
    </source>
</evidence>
<evidence type="ECO:0000313" key="3">
    <source>
        <dbReference type="Proteomes" id="UP000692954"/>
    </source>
</evidence>
<protein>
    <submittedName>
        <fullName evidence="2">Uncharacterized protein</fullName>
    </submittedName>
</protein>
<feature type="compositionally biased region" description="Low complexity" evidence="1">
    <location>
        <begin position="35"/>
        <end position="45"/>
    </location>
</feature>
<evidence type="ECO:0000256" key="1">
    <source>
        <dbReference type="SAM" id="MobiDB-lite"/>
    </source>
</evidence>
<proteinExistence type="predicted"/>
<comment type="caution">
    <text evidence="2">The sequence shown here is derived from an EMBL/GenBank/DDBJ whole genome shotgun (WGS) entry which is preliminary data.</text>
</comment>
<gene>
    <name evidence="2" type="ORF">PSON_ATCC_30995.1.T0290020</name>
</gene>
<sequence>MKERARIQNFIIGDTKRTMTPKLQQQNTQTYEDTVSSSPRSPQVVSKHDRAVHDIKVLIHKQNYTQFYIKKKYGADLPVNYKPEPYKLQGDNHERIEKILSVKKKNPHDILPSLTELYDENLKEQDKGSTQKSESELIQERLKKKQFIIEKLQESTH</sequence>